<feature type="transmembrane region" description="Helical" evidence="1">
    <location>
        <begin position="20"/>
        <end position="38"/>
    </location>
</feature>
<keyword evidence="1" id="KW-1133">Transmembrane helix</keyword>
<evidence type="ECO:0000256" key="1">
    <source>
        <dbReference type="SAM" id="Phobius"/>
    </source>
</evidence>
<protein>
    <submittedName>
        <fullName evidence="2">Uncharacterized protein</fullName>
    </submittedName>
</protein>
<evidence type="ECO:0000313" key="3">
    <source>
        <dbReference type="Proteomes" id="UP000437709"/>
    </source>
</evidence>
<dbReference type="EMBL" id="WHPC01000003">
    <property type="protein sequence ID" value="MPV35701.1"/>
    <property type="molecule type" value="Genomic_DNA"/>
</dbReference>
<keyword evidence="1" id="KW-0472">Membrane</keyword>
<proteinExistence type="predicted"/>
<keyword evidence="1" id="KW-0812">Transmembrane</keyword>
<reference evidence="2 3" key="1">
    <citation type="submission" date="2019-10" db="EMBL/GenBank/DDBJ databases">
        <title>Georgenia wutianyii sp. nov. and Georgenia yuyongxinii sp. nov. isolated from plateau pika (Ochotona curzoniae) in the Qinghai-Tibet plateau of China.</title>
        <authorList>
            <person name="Tian Z."/>
        </authorList>
    </citation>
    <scope>NUCLEOTIDE SEQUENCE [LARGE SCALE GENOMIC DNA]</scope>
    <source>
        <strain evidence="2 3">JCM 19765</strain>
    </source>
</reference>
<organism evidence="2 3">
    <name type="scientific">Georgenia subflava</name>
    <dbReference type="NCBI Taxonomy" id="1622177"/>
    <lineage>
        <taxon>Bacteria</taxon>
        <taxon>Bacillati</taxon>
        <taxon>Actinomycetota</taxon>
        <taxon>Actinomycetes</taxon>
        <taxon>Micrococcales</taxon>
        <taxon>Bogoriellaceae</taxon>
        <taxon>Georgenia</taxon>
    </lineage>
</organism>
<name>A0A6N7EED6_9MICO</name>
<gene>
    <name evidence="2" type="ORF">GB881_01315</name>
</gene>
<feature type="non-terminal residue" evidence="2">
    <location>
        <position position="77"/>
    </location>
</feature>
<dbReference type="Proteomes" id="UP000437709">
    <property type="component" value="Unassembled WGS sequence"/>
</dbReference>
<evidence type="ECO:0000313" key="2">
    <source>
        <dbReference type="EMBL" id="MPV35701.1"/>
    </source>
</evidence>
<sequence>MSADRSRPGPRRLLERRPVVIAALVLAGLLLLVGSLPWAVGEASTVLGARDVSVPGSAAAPGVGAAALVVAAAALAA</sequence>
<dbReference type="AlphaFoldDB" id="A0A6N7EED6"/>
<accession>A0A6N7EED6</accession>
<feature type="transmembrane region" description="Helical" evidence="1">
    <location>
        <begin position="58"/>
        <end position="76"/>
    </location>
</feature>
<keyword evidence="3" id="KW-1185">Reference proteome</keyword>
<comment type="caution">
    <text evidence="2">The sequence shown here is derived from an EMBL/GenBank/DDBJ whole genome shotgun (WGS) entry which is preliminary data.</text>
</comment>